<accession>A0ABQ7S7J3</accession>
<proteinExistence type="predicted"/>
<evidence type="ECO:0000313" key="2">
    <source>
        <dbReference type="EMBL" id="KAG9509346.1"/>
    </source>
</evidence>
<comment type="caution">
    <text evidence="2">The sequence shown here is derived from an EMBL/GenBank/DDBJ whole genome shotgun (WGS) entry which is preliminary data.</text>
</comment>
<dbReference type="Proteomes" id="UP000825002">
    <property type="component" value="Unassembled WGS sequence"/>
</dbReference>
<feature type="compositionally biased region" description="Polar residues" evidence="1">
    <location>
        <begin position="36"/>
        <end position="54"/>
    </location>
</feature>
<evidence type="ECO:0000256" key="1">
    <source>
        <dbReference type="SAM" id="MobiDB-lite"/>
    </source>
</evidence>
<feature type="compositionally biased region" description="Basic and acidic residues" evidence="1">
    <location>
        <begin position="14"/>
        <end position="32"/>
    </location>
</feature>
<feature type="compositionally biased region" description="Low complexity" evidence="1">
    <location>
        <begin position="77"/>
        <end position="97"/>
    </location>
</feature>
<gene>
    <name evidence="2" type="ORF">GZH46_02140</name>
</gene>
<name>A0ABQ7S7J3_9ACAR</name>
<sequence>MNTSKIVSNVAYHGELERKKQMEERRTMRADDNDSPTDSSERSSAYVHQNNQRSPYHADNHQQHMQQHKLMHQSSVAAPAPQHQLVLQQQRSLQQHPISHKRLDIKCGSPSRYPAQ</sequence>
<keyword evidence="3" id="KW-1185">Reference proteome</keyword>
<feature type="non-terminal residue" evidence="2">
    <location>
        <position position="1"/>
    </location>
</feature>
<reference evidence="2 3" key="1">
    <citation type="submission" date="2020-10" db="EMBL/GenBank/DDBJ databases">
        <authorList>
            <person name="Klimov P.B."/>
            <person name="Dyachkov S.M."/>
            <person name="Chetverikov P.E."/>
        </authorList>
    </citation>
    <scope>NUCLEOTIDE SEQUENCE [LARGE SCALE GENOMIC DNA]</scope>
    <source>
        <strain evidence="2">BMOC 18-1129-001#AD2665</strain>
        <tissue evidence="2">Entire mites</tissue>
    </source>
</reference>
<protein>
    <submittedName>
        <fullName evidence="2">Uncharacterized protein</fullName>
    </submittedName>
</protein>
<dbReference type="EMBL" id="JAIFTH010000525">
    <property type="protein sequence ID" value="KAG9509346.1"/>
    <property type="molecule type" value="Genomic_DNA"/>
</dbReference>
<feature type="region of interest" description="Disordered" evidence="1">
    <location>
        <begin position="1"/>
        <end position="116"/>
    </location>
</feature>
<evidence type="ECO:0000313" key="3">
    <source>
        <dbReference type="Proteomes" id="UP000825002"/>
    </source>
</evidence>
<organism evidence="2 3">
    <name type="scientific">Fragariocoptes setiger</name>
    <dbReference type="NCBI Taxonomy" id="1670756"/>
    <lineage>
        <taxon>Eukaryota</taxon>
        <taxon>Metazoa</taxon>
        <taxon>Ecdysozoa</taxon>
        <taxon>Arthropoda</taxon>
        <taxon>Chelicerata</taxon>
        <taxon>Arachnida</taxon>
        <taxon>Acari</taxon>
        <taxon>Acariformes</taxon>
        <taxon>Trombidiformes</taxon>
        <taxon>Prostigmata</taxon>
        <taxon>Eupodina</taxon>
        <taxon>Eriophyoidea</taxon>
        <taxon>Phytoptidae</taxon>
        <taxon>Fragariocoptes</taxon>
    </lineage>
</organism>